<comment type="caution">
    <text evidence="2">The sequence shown here is derived from an EMBL/GenBank/DDBJ whole genome shotgun (WGS) entry which is preliminary data.</text>
</comment>
<sequence length="314" mass="36068">MLISALLKIDLTFLNENTEFVKTVGTKDNVDFNQIEKNNENFDHKIIENNLFYASTSGHVENYNFKNKKNFSKIKFTVKEKIVAMRFTDVFGNPNIFEGFFHEIYAIVVTLKRVLVIKMNNIKQTKIAEKTIQNDGIYVDAELISKSLLNAIVVVDDKGIVTVLSLFKLHCIFTSKIDFKFEKLKIFKNGDITAINEKTMKIFSIFFNEKNVRKKGPLTQHSQNTEIDIKKFSKIDIKNDFVDFDNVSDKIVSGRFFQNFKVAIKGLKEQLAEAISQEQENAKKLSELAGKTKTTAEKAKEMSSLAERIKNKFN</sequence>
<keyword evidence="3" id="KW-1185">Reference proteome</keyword>
<accession>A0ABV2APE7</accession>
<dbReference type="Proteomes" id="UP001439008">
    <property type="component" value="Unassembled WGS sequence"/>
</dbReference>
<feature type="coiled-coil region" evidence="1">
    <location>
        <begin position="257"/>
        <end position="288"/>
    </location>
</feature>
<gene>
    <name evidence="2" type="ORF">MHBO_002930</name>
</gene>
<evidence type="ECO:0000313" key="3">
    <source>
        <dbReference type="Proteomes" id="UP001439008"/>
    </source>
</evidence>
<evidence type="ECO:0000256" key="1">
    <source>
        <dbReference type="SAM" id="Coils"/>
    </source>
</evidence>
<name>A0ABV2APE7_9EUKA</name>
<proteinExistence type="predicted"/>
<reference evidence="2 3" key="1">
    <citation type="journal article" date="2024" name="BMC Biol.">
        <title>Comparative genomics of Ascetosporea gives new insight into the evolutionary basis for animal parasitism in Rhizaria.</title>
        <authorList>
            <person name="Hiltunen Thoren M."/>
            <person name="Onut-Brannstrom I."/>
            <person name="Alfjorden A."/>
            <person name="Peckova H."/>
            <person name="Swords F."/>
            <person name="Hooper C."/>
            <person name="Holzer A.S."/>
            <person name="Bass D."/>
            <person name="Burki F."/>
        </authorList>
    </citation>
    <scope>NUCLEOTIDE SEQUENCE [LARGE SCALE GENOMIC DNA]</scope>
    <source>
        <strain evidence="2">20-A016</strain>
    </source>
</reference>
<keyword evidence="1" id="KW-0175">Coiled coil</keyword>
<evidence type="ECO:0000313" key="2">
    <source>
        <dbReference type="EMBL" id="MES1921399.1"/>
    </source>
</evidence>
<organism evidence="2 3">
    <name type="scientific">Bonamia ostreae</name>
    <dbReference type="NCBI Taxonomy" id="126728"/>
    <lineage>
        <taxon>Eukaryota</taxon>
        <taxon>Sar</taxon>
        <taxon>Rhizaria</taxon>
        <taxon>Endomyxa</taxon>
        <taxon>Ascetosporea</taxon>
        <taxon>Haplosporida</taxon>
        <taxon>Bonamia</taxon>
    </lineage>
</organism>
<dbReference type="EMBL" id="JBDODL010001312">
    <property type="protein sequence ID" value="MES1921399.1"/>
    <property type="molecule type" value="Genomic_DNA"/>
</dbReference>
<protein>
    <submittedName>
        <fullName evidence="2">Uncharacterized protein</fullName>
    </submittedName>
</protein>